<dbReference type="InterPro" id="IPR006026">
    <property type="entry name" value="Peptidase_Metallo"/>
</dbReference>
<evidence type="ECO:0000256" key="13">
    <source>
        <dbReference type="SAM" id="MobiDB-lite"/>
    </source>
</evidence>
<dbReference type="PANTHER" id="PTHR10127">
    <property type="entry name" value="DISCOIDIN, CUB, EGF, LAMININ , AND ZINC METALLOPROTEASE DOMAIN CONTAINING"/>
    <property type="match status" value="1"/>
</dbReference>
<evidence type="ECO:0000256" key="6">
    <source>
        <dbReference type="ARBA" id="ARBA00022833"/>
    </source>
</evidence>
<evidence type="ECO:0000256" key="4">
    <source>
        <dbReference type="ARBA" id="ARBA00022723"/>
    </source>
</evidence>
<protein>
    <recommendedName>
        <fullName evidence="10">Zinc metalloproteinase</fullName>
    </recommendedName>
</protein>
<evidence type="ECO:0000256" key="7">
    <source>
        <dbReference type="ARBA" id="ARBA00023049"/>
    </source>
</evidence>
<feature type="active site" evidence="11">
    <location>
        <position position="151"/>
    </location>
</feature>
<feature type="chain" id="PRO_5016486753" description="Zinc metalloproteinase" evidence="10 12">
    <location>
        <begin position="22"/>
        <end position="421"/>
    </location>
</feature>
<evidence type="ECO:0000256" key="5">
    <source>
        <dbReference type="ARBA" id="ARBA00022801"/>
    </source>
</evidence>
<dbReference type="GO" id="GO:0018996">
    <property type="term" value="P:molting cycle, collagen and cuticulin-based cuticle"/>
    <property type="evidence" value="ECO:0007669"/>
    <property type="project" value="InterPro"/>
</dbReference>
<dbReference type="STRING" id="29170.A0A368GZT9"/>
<dbReference type="GO" id="GO:0004222">
    <property type="term" value="F:metalloendopeptidase activity"/>
    <property type="evidence" value="ECO:0007669"/>
    <property type="project" value="UniProtKB-UniRule"/>
</dbReference>
<dbReference type="SMART" id="SM00235">
    <property type="entry name" value="ZnMc"/>
    <property type="match status" value="1"/>
</dbReference>
<keyword evidence="2 10" id="KW-0964">Secreted</keyword>
<feature type="signal peptide" evidence="10 12">
    <location>
        <begin position="1"/>
        <end position="21"/>
    </location>
</feature>
<dbReference type="InterPro" id="IPR017050">
    <property type="entry name" value="Metallopeptidase_nem"/>
</dbReference>
<dbReference type="PANTHER" id="PTHR10127:SF780">
    <property type="entry name" value="METALLOENDOPEPTIDASE"/>
    <property type="match status" value="1"/>
</dbReference>
<comment type="subcellular location">
    <subcellularLocation>
        <location evidence="1 10">Secreted</location>
    </subcellularLocation>
</comment>
<dbReference type="Gene3D" id="3.40.390.10">
    <property type="entry name" value="Collagenase (Catalytic Domain)"/>
    <property type="match status" value="1"/>
</dbReference>
<proteinExistence type="predicted"/>
<sequence length="421" mass="47272">MRLVYLFAVCIGAAIVFSTAANEAIDKVAHEDRKPASENGVTRNFNGEKNGPKRHKRQMWRNHYATKLGDSTVYYHFDDRINDTLKATFSSANKLWETGTCLTFKEQESSEGIFVTISPDETCYTDSDKINHNHTIYLGEFCTGIAGMAHEIGHALGFPHAQVRTDRDNYLFINTNNLKYYEEQYAKMSDSEEVSYNMPYDYGSIMQYSYDSAMIPKDVNYNTTMGSPFVSFIDKVMVNRHYNCSAKCAHKPVLHCNFSGFADPKDCKKCVCPDGYGGDLCGERPSDCGVEVWAPRNGSERTLTKSINNAGSSDEYKTCTTWIRAESNTRIVIKLVSISGGPQESIGCDMAGVEIKTKDDQTLTGYRFCSDTDSNIILESNLTLIPIIYYSKESTDMIVTLNYYSVANWVKRTSGDNSQSQ</sequence>
<keyword evidence="6 11" id="KW-0862">Zinc</keyword>
<gene>
    <name evidence="15" type="ORF">ANCCAN_05370</name>
</gene>
<keyword evidence="4 11" id="KW-0479">Metal-binding</keyword>
<comment type="cofactor">
    <cofactor evidence="11 12">
        <name>Zn(2+)</name>
        <dbReference type="ChEBI" id="CHEBI:29105"/>
    </cofactor>
    <text evidence="11 12">Binds 1 zinc ion per subunit.</text>
</comment>
<evidence type="ECO:0000256" key="11">
    <source>
        <dbReference type="PROSITE-ProRule" id="PRU01211"/>
    </source>
</evidence>
<dbReference type="OrthoDB" id="5780917at2759"/>
<keyword evidence="5 11" id="KW-0378">Hydrolase</keyword>
<feature type="region of interest" description="Disordered" evidence="13">
    <location>
        <begin position="31"/>
        <end position="57"/>
    </location>
</feature>
<evidence type="ECO:0000256" key="3">
    <source>
        <dbReference type="ARBA" id="ARBA00022670"/>
    </source>
</evidence>
<dbReference type="InterPro" id="IPR024079">
    <property type="entry name" value="MetalloPept_cat_dom_sf"/>
</dbReference>
<dbReference type="PIRSF" id="PIRSF036365">
    <property type="entry name" value="Astacin_nematoda"/>
    <property type="match status" value="1"/>
</dbReference>
<keyword evidence="16" id="KW-1185">Reference proteome</keyword>
<evidence type="ECO:0000256" key="12">
    <source>
        <dbReference type="RuleBase" id="RU361183"/>
    </source>
</evidence>
<keyword evidence="7 11" id="KW-0482">Metalloprotease</keyword>
<dbReference type="AlphaFoldDB" id="A0A368GZT9"/>
<evidence type="ECO:0000256" key="9">
    <source>
        <dbReference type="ARBA" id="ARBA00023180"/>
    </source>
</evidence>
<dbReference type="SUPFAM" id="SSF55486">
    <property type="entry name" value="Metalloproteases ('zincins'), catalytic domain"/>
    <property type="match status" value="1"/>
</dbReference>
<feature type="binding site" evidence="11">
    <location>
        <position position="150"/>
    </location>
    <ligand>
        <name>Zn(2+)</name>
        <dbReference type="ChEBI" id="CHEBI:29105"/>
        <note>catalytic</note>
    </ligand>
</feature>
<keyword evidence="3 11" id="KW-0645">Protease</keyword>
<dbReference type="Pfam" id="PF01400">
    <property type="entry name" value="Astacin"/>
    <property type="match status" value="1"/>
</dbReference>
<accession>A0A368GZT9</accession>
<evidence type="ECO:0000256" key="1">
    <source>
        <dbReference type="ARBA" id="ARBA00004613"/>
    </source>
</evidence>
<evidence type="ECO:0000313" key="15">
    <source>
        <dbReference type="EMBL" id="RCN48545.1"/>
    </source>
</evidence>
<dbReference type="PRINTS" id="PR00480">
    <property type="entry name" value="ASTACIN"/>
</dbReference>
<comment type="caution">
    <text evidence="15">The sequence shown here is derived from an EMBL/GenBank/DDBJ whole genome shotgun (WGS) entry which is preliminary data.</text>
</comment>
<dbReference type="PROSITE" id="PS51864">
    <property type="entry name" value="ASTACIN"/>
    <property type="match status" value="1"/>
</dbReference>
<feature type="binding site" evidence="11">
    <location>
        <position position="154"/>
    </location>
    <ligand>
        <name>Zn(2+)</name>
        <dbReference type="ChEBI" id="CHEBI:29105"/>
        <note>catalytic</note>
    </ligand>
</feature>
<dbReference type="GO" id="GO:0006508">
    <property type="term" value="P:proteolysis"/>
    <property type="evidence" value="ECO:0007669"/>
    <property type="project" value="UniProtKB-KW"/>
</dbReference>
<evidence type="ECO:0000256" key="8">
    <source>
        <dbReference type="ARBA" id="ARBA00023157"/>
    </source>
</evidence>
<dbReference type="GO" id="GO:0008270">
    <property type="term" value="F:zinc ion binding"/>
    <property type="evidence" value="ECO:0007669"/>
    <property type="project" value="UniProtKB-UniRule"/>
</dbReference>
<reference evidence="15 16" key="1">
    <citation type="submission" date="2014-10" db="EMBL/GenBank/DDBJ databases">
        <title>Draft genome of the hookworm Ancylostoma caninum.</title>
        <authorList>
            <person name="Mitreva M."/>
        </authorList>
    </citation>
    <scope>NUCLEOTIDE SEQUENCE [LARGE SCALE GENOMIC DNA]</scope>
    <source>
        <strain evidence="15 16">Baltimore</strain>
    </source>
</reference>
<keyword evidence="10 12" id="KW-0732">Signal</keyword>
<dbReference type="EMBL" id="JOJR01000045">
    <property type="protein sequence ID" value="RCN48545.1"/>
    <property type="molecule type" value="Genomic_DNA"/>
</dbReference>
<keyword evidence="9" id="KW-0325">Glycoprotein</keyword>
<feature type="domain" description="Peptidase M12A" evidence="14">
    <location>
        <begin position="50"/>
        <end position="245"/>
    </location>
</feature>
<keyword evidence="8" id="KW-1015">Disulfide bond</keyword>
<evidence type="ECO:0000256" key="10">
    <source>
        <dbReference type="PIRNR" id="PIRNR036365"/>
    </source>
</evidence>
<evidence type="ECO:0000313" key="16">
    <source>
        <dbReference type="Proteomes" id="UP000252519"/>
    </source>
</evidence>
<dbReference type="Proteomes" id="UP000252519">
    <property type="component" value="Unassembled WGS sequence"/>
</dbReference>
<evidence type="ECO:0000256" key="2">
    <source>
        <dbReference type="ARBA" id="ARBA00022525"/>
    </source>
</evidence>
<comment type="caution">
    <text evidence="11">Lacks conserved residue(s) required for the propagation of feature annotation.</text>
</comment>
<dbReference type="InterPro" id="IPR001506">
    <property type="entry name" value="Peptidase_M12A"/>
</dbReference>
<organism evidence="15 16">
    <name type="scientific">Ancylostoma caninum</name>
    <name type="common">Dog hookworm</name>
    <dbReference type="NCBI Taxonomy" id="29170"/>
    <lineage>
        <taxon>Eukaryota</taxon>
        <taxon>Metazoa</taxon>
        <taxon>Ecdysozoa</taxon>
        <taxon>Nematoda</taxon>
        <taxon>Chromadorea</taxon>
        <taxon>Rhabditida</taxon>
        <taxon>Rhabditina</taxon>
        <taxon>Rhabditomorpha</taxon>
        <taxon>Strongyloidea</taxon>
        <taxon>Ancylostomatidae</taxon>
        <taxon>Ancylostomatinae</taxon>
        <taxon>Ancylostoma</taxon>
    </lineage>
</organism>
<evidence type="ECO:0000259" key="14">
    <source>
        <dbReference type="PROSITE" id="PS51864"/>
    </source>
</evidence>
<dbReference type="GO" id="GO:0005576">
    <property type="term" value="C:extracellular region"/>
    <property type="evidence" value="ECO:0007669"/>
    <property type="project" value="UniProtKB-SubCell"/>
</dbReference>
<name>A0A368GZT9_ANCCA</name>
<feature type="binding site" evidence="11">
    <location>
        <position position="160"/>
    </location>
    <ligand>
        <name>Zn(2+)</name>
        <dbReference type="ChEBI" id="CHEBI:29105"/>
        <note>catalytic</note>
    </ligand>
</feature>